<dbReference type="OrthoDB" id="5192261at2759"/>
<dbReference type="GeneID" id="54562104"/>
<sequence length="126" mass="13175">MCALTISLVGPVGDPPVLSFFSKYATVTLDGQNVTDVNCQPDPKNTKDGNLAYCVYSDSKFDDGSVSIHYTFDAIGGECAIDFGYKGVSYSTGGSGAGAQTDSCATQGCGVEPFSCDMHAKCYFDS</sequence>
<evidence type="ECO:0000313" key="1">
    <source>
        <dbReference type="EMBL" id="KAF2161614.1"/>
    </source>
</evidence>
<accession>A0A6A6C3D6</accession>
<dbReference type="RefSeq" id="XP_033662503.1">
    <property type="nucleotide sequence ID" value="XM_033808832.1"/>
</dbReference>
<keyword evidence="2" id="KW-1185">Reference proteome</keyword>
<proteinExistence type="predicted"/>
<dbReference type="Proteomes" id="UP000799537">
    <property type="component" value="Unassembled WGS sequence"/>
</dbReference>
<organism evidence="1 2">
    <name type="scientific">Zasmidium cellare ATCC 36951</name>
    <dbReference type="NCBI Taxonomy" id="1080233"/>
    <lineage>
        <taxon>Eukaryota</taxon>
        <taxon>Fungi</taxon>
        <taxon>Dikarya</taxon>
        <taxon>Ascomycota</taxon>
        <taxon>Pezizomycotina</taxon>
        <taxon>Dothideomycetes</taxon>
        <taxon>Dothideomycetidae</taxon>
        <taxon>Mycosphaerellales</taxon>
        <taxon>Mycosphaerellaceae</taxon>
        <taxon>Zasmidium</taxon>
    </lineage>
</organism>
<protein>
    <submittedName>
        <fullName evidence="1">Uncharacterized protein</fullName>
    </submittedName>
</protein>
<name>A0A6A6C3D6_ZASCE</name>
<gene>
    <name evidence="1" type="ORF">M409DRAFT_28008</name>
</gene>
<dbReference type="AlphaFoldDB" id="A0A6A6C3D6"/>
<reference evidence="1" key="1">
    <citation type="journal article" date="2020" name="Stud. Mycol.">
        <title>101 Dothideomycetes genomes: a test case for predicting lifestyles and emergence of pathogens.</title>
        <authorList>
            <person name="Haridas S."/>
            <person name="Albert R."/>
            <person name="Binder M."/>
            <person name="Bloem J."/>
            <person name="Labutti K."/>
            <person name="Salamov A."/>
            <person name="Andreopoulos B."/>
            <person name="Baker S."/>
            <person name="Barry K."/>
            <person name="Bills G."/>
            <person name="Bluhm B."/>
            <person name="Cannon C."/>
            <person name="Castanera R."/>
            <person name="Culley D."/>
            <person name="Daum C."/>
            <person name="Ezra D."/>
            <person name="Gonzalez J."/>
            <person name="Henrissat B."/>
            <person name="Kuo A."/>
            <person name="Liang C."/>
            <person name="Lipzen A."/>
            <person name="Lutzoni F."/>
            <person name="Magnuson J."/>
            <person name="Mondo S."/>
            <person name="Nolan M."/>
            <person name="Ohm R."/>
            <person name="Pangilinan J."/>
            <person name="Park H.-J."/>
            <person name="Ramirez L."/>
            <person name="Alfaro M."/>
            <person name="Sun H."/>
            <person name="Tritt A."/>
            <person name="Yoshinaga Y."/>
            <person name="Zwiers L.-H."/>
            <person name="Turgeon B."/>
            <person name="Goodwin S."/>
            <person name="Spatafora J."/>
            <person name="Crous P."/>
            <person name="Grigoriev I."/>
        </authorList>
    </citation>
    <scope>NUCLEOTIDE SEQUENCE</scope>
    <source>
        <strain evidence="1">ATCC 36951</strain>
    </source>
</reference>
<dbReference type="EMBL" id="ML993618">
    <property type="protein sequence ID" value="KAF2161614.1"/>
    <property type="molecule type" value="Genomic_DNA"/>
</dbReference>
<evidence type="ECO:0000313" key="2">
    <source>
        <dbReference type="Proteomes" id="UP000799537"/>
    </source>
</evidence>